<accession>A0A645HLZ4</accession>
<organism evidence="2">
    <name type="scientific">bioreactor metagenome</name>
    <dbReference type="NCBI Taxonomy" id="1076179"/>
    <lineage>
        <taxon>unclassified sequences</taxon>
        <taxon>metagenomes</taxon>
        <taxon>ecological metagenomes</taxon>
    </lineage>
</organism>
<reference evidence="2" key="1">
    <citation type="submission" date="2019-08" db="EMBL/GenBank/DDBJ databases">
        <authorList>
            <person name="Kucharzyk K."/>
            <person name="Murdoch R.W."/>
            <person name="Higgins S."/>
            <person name="Loffler F."/>
        </authorList>
    </citation>
    <scope>NUCLEOTIDE SEQUENCE</scope>
</reference>
<dbReference type="EMBL" id="VSSQ01096226">
    <property type="protein sequence ID" value="MPN40051.1"/>
    <property type="molecule type" value="Genomic_DNA"/>
</dbReference>
<evidence type="ECO:0000256" key="1">
    <source>
        <dbReference type="SAM" id="MobiDB-lite"/>
    </source>
</evidence>
<comment type="caution">
    <text evidence="2">The sequence shown here is derived from an EMBL/GenBank/DDBJ whole genome shotgun (WGS) entry which is preliminary data.</text>
</comment>
<sequence length="60" mass="6561">MLCNGFAAAEGTRNGGDTAFGNREQRVNNALTGYQRHGGRQFFDVGTTSADRPTLHQAYR</sequence>
<evidence type="ECO:0000313" key="2">
    <source>
        <dbReference type="EMBL" id="MPN40051.1"/>
    </source>
</evidence>
<dbReference type="AlphaFoldDB" id="A0A645HLZ4"/>
<proteinExistence type="predicted"/>
<name>A0A645HLZ4_9ZZZZ</name>
<feature type="region of interest" description="Disordered" evidence="1">
    <location>
        <begin position="1"/>
        <end position="21"/>
    </location>
</feature>
<gene>
    <name evidence="2" type="ORF">SDC9_187586</name>
</gene>
<protein>
    <submittedName>
        <fullName evidence="2">Uncharacterized protein</fullName>
    </submittedName>
</protein>